<dbReference type="GO" id="GO:0004413">
    <property type="term" value="F:homoserine kinase activity"/>
    <property type="evidence" value="ECO:0007669"/>
    <property type="project" value="TreeGrafter"/>
</dbReference>
<gene>
    <name evidence="3" type="ORF">M9R32_11570</name>
</gene>
<dbReference type="SUPFAM" id="SSF56112">
    <property type="entry name" value="Protein kinase-like (PK-like)"/>
    <property type="match status" value="1"/>
</dbReference>
<evidence type="ECO:0000259" key="2">
    <source>
        <dbReference type="Pfam" id="PF01636"/>
    </source>
</evidence>
<dbReference type="InterPro" id="IPR011009">
    <property type="entry name" value="Kinase-like_dom_sf"/>
</dbReference>
<evidence type="ECO:0000313" key="3">
    <source>
        <dbReference type="EMBL" id="MCZ8537823.1"/>
    </source>
</evidence>
<dbReference type="EMBL" id="JAMKBJ010000009">
    <property type="protein sequence ID" value="MCZ8537823.1"/>
    <property type="molecule type" value="Genomic_DNA"/>
</dbReference>
<proteinExistence type="inferred from homology"/>
<protein>
    <submittedName>
        <fullName evidence="3">Phosphotransferase</fullName>
    </submittedName>
</protein>
<dbReference type="PANTHER" id="PTHR21064">
    <property type="entry name" value="AMINOGLYCOSIDE PHOSPHOTRANSFERASE DOMAIN-CONTAINING PROTEIN-RELATED"/>
    <property type="match status" value="1"/>
</dbReference>
<reference evidence="3" key="1">
    <citation type="submission" date="2022-05" db="EMBL/GenBank/DDBJ databases">
        <authorList>
            <person name="Colautti A."/>
            <person name="Iacumin L."/>
        </authorList>
    </citation>
    <scope>NUCLEOTIDE SEQUENCE</scope>
    <source>
        <strain evidence="3">SK 55</strain>
    </source>
</reference>
<keyword evidence="4" id="KW-1185">Reference proteome</keyword>
<dbReference type="InterPro" id="IPR002575">
    <property type="entry name" value="Aminoglycoside_PTrfase"/>
</dbReference>
<feature type="domain" description="Aminoglycoside phosphotransferase" evidence="2">
    <location>
        <begin position="32"/>
        <end position="241"/>
    </location>
</feature>
<sequence>MEQWVENLFSEDVLKEAATRFGADASDAKKLGDFENYVFEVKREGKPFILRLTHSSHRSKKEVEGELKWINFLHGHDIHVSLVHKSEYGQLVEELAVGDSYFYVCLFDKAPGTPVKMNDPEFGPELFEKWGATTAKMHLVTEDYHESETQRQRWDEDDLIELEKYIDAVEDKVIIEGNRNLVSEIQQLPQTKETFGLIHSDIHPGNFFYHEGDIHVFDFDDAMFFYFVSDIAIPLYYTTWWKYREETLETRSAFGAEVLTHFLRGYMNVRAIPLEWIERLPLFLKMRDYTLYGVFHKKVDLANNERENELVAGIRKRLIKDEPIVDLDYRSIWEQSLPSSLNK</sequence>
<dbReference type="Gene3D" id="3.90.1200.10">
    <property type="match status" value="1"/>
</dbReference>
<dbReference type="Proteomes" id="UP001152173">
    <property type="component" value="Unassembled WGS sequence"/>
</dbReference>
<dbReference type="Gene3D" id="3.30.200.20">
    <property type="entry name" value="Phosphorylase Kinase, domain 1"/>
    <property type="match status" value="1"/>
</dbReference>
<dbReference type="InterPro" id="IPR050249">
    <property type="entry name" value="Pseudomonas-type_ThrB"/>
</dbReference>
<dbReference type="AlphaFoldDB" id="A0A9X3LH40"/>
<evidence type="ECO:0000256" key="1">
    <source>
        <dbReference type="ARBA" id="ARBA00038240"/>
    </source>
</evidence>
<dbReference type="Pfam" id="PF01636">
    <property type="entry name" value="APH"/>
    <property type="match status" value="1"/>
</dbReference>
<dbReference type="PANTHER" id="PTHR21064:SF6">
    <property type="entry name" value="AMINOGLYCOSIDE PHOSPHOTRANSFERASE DOMAIN-CONTAINING PROTEIN"/>
    <property type="match status" value="1"/>
</dbReference>
<comment type="caution">
    <text evidence="3">The sequence shown here is derived from an EMBL/GenBank/DDBJ whole genome shotgun (WGS) entry which is preliminary data.</text>
</comment>
<accession>A0A9X3LH40</accession>
<dbReference type="GO" id="GO:0009088">
    <property type="term" value="P:threonine biosynthetic process"/>
    <property type="evidence" value="ECO:0007669"/>
    <property type="project" value="TreeGrafter"/>
</dbReference>
<comment type="similarity">
    <text evidence="1">Belongs to the pseudomonas-type ThrB family.</text>
</comment>
<name>A0A9X3LH40_9BACL</name>
<dbReference type="RefSeq" id="WP_269926892.1">
    <property type="nucleotide sequence ID" value="NZ_JAMKBJ010000009.1"/>
</dbReference>
<organism evidence="3 4">
    <name type="scientific">Paenisporosarcina quisquiliarum</name>
    <dbReference type="NCBI Taxonomy" id="365346"/>
    <lineage>
        <taxon>Bacteria</taxon>
        <taxon>Bacillati</taxon>
        <taxon>Bacillota</taxon>
        <taxon>Bacilli</taxon>
        <taxon>Bacillales</taxon>
        <taxon>Caryophanaceae</taxon>
        <taxon>Paenisporosarcina</taxon>
    </lineage>
</organism>
<evidence type="ECO:0000313" key="4">
    <source>
        <dbReference type="Proteomes" id="UP001152173"/>
    </source>
</evidence>